<feature type="binding site" evidence="2">
    <location>
        <position position="182"/>
    </location>
    <ligand>
        <name>Mg(2+)</name>
        <dbReference type="ChEBI" id="CHEBI:18420"/>
        <note>catalytic</note>
    </ligand>
</feature>
<dbReference type="Pfam" id="PF01223">
    <property type="entry name" value="Endonuclease_NS"/>
    <property type="match status" value="1"/>
</dbReference>
<dbReference type="SMART" id="SM00892">
    <property type="entry name" value="Endonuclease_NS"/>
    <property type="match status" value="1"/>
</dbReference>
<name>A0A098YNE6_9BACT</name>
<evidence type="ECO:0000259" key="4">
    <source>
        <dbReference type="SMART" id="SM00892"/>
    </source>
</evidence>
<dbReference type="InterPro" id="IPR001604">
    <property type="entry name" value="Endo_G_ENPP1-like_dom"/>
</dbReference>
<dbReference type="Gene3D" id="3.40.570.10">
    <property type="entry name" value="Extracellular Endonuclease, subunit A"/>
    <property type="match status" value="1"/>
</dbReference>
<evidence type="ECO:0000256" key="2">
    <source>
        <dbReference type="PIRSR" id="PIRSR640255-2"/>
    </source>
</evidence>
<dbReference type="PANTHER" id="PTHR13966:SF5">
    <property type="entry name" value="ENDONUCLEASE G, MITOCHONDRIAL"/>
    <property type="match status" value="1"/>
</dbReference>
<feature type="domain" description="ENPP1-3/EXOG-like endonuclease/phosphodiesterase" evidence="3">
    <location>
        <begin position="85"/>
        <end position="287"/>
    </location>
</feature>
<dbReference type="PROSITE" id="PS51257">
    <property type="entry name" value="PROKAR_LIPOPROTEIN"/>
    <property type="match status" value="1"/>
</dbReference>
<evidence type="ECO:0000313" key="6">
    <source>
        <dbReference type="Proteomes" id="UP000029723"/>
    </source>
</evidence>
<comment type="caution">
    <text evidence="5">The sequence shown here is derived from an EMBL/GenBank/DDBJ whole genome shotgun (WGS) entry which is preliminary data.</text>
</comment>
<evidence type="ECO:0000259" key="3">
    <source>
        <dbReference type="SMART" id="SM00477"/>
    </source>
</evidence>
<dbReference type="RefSeq" id="WP_036929922.1">
    <property type="nucleotide sequence ID" value="NZ_JRPQ01000277.1"/>
</dbReference>
<dbReference type="OrthoDB" id="9811262at2"/>
<dbReference type="InterPro" id="IPR044925">
    <property type="entry name" value="His-Me_finger_sf"/>
</dbReference>
<gene>
    <name evidence="5" type="ORF">HMPREF9304_13910</name>
</gene>
<dbReference type="PANTHER" id="PTHR13966">
    <property type="entry name" value="ENDONUCLEASE RELATED"/>
    <property type="match status" value="1"/>
</dbReference>
<keyword evidence="5" id="KW-0378">Hydrolase</keyword>
<dbReference type="InterPro" id="IPR020821">
    <property type="entry name" value="ENPP1-3/EXOG-like_nuc-like"/>
</dbReference>
<keyword evidence="5" id="KW-0255">Endonuclease</keyword>
<dbReference type="GO" id="GO:0004519">
    <property type="term" value="F:endonuclease activity"/>
    <property type="evidence" value="ECO:0007669"/>
    <property type="project" value="UniProtKB-KW"/>
</dbReference>
<organism evidence="5 6">
    <name type="scientific">Hoylesella timonensis S9-PR14</name>
    <dbReference type="NCBI Taxonomy" id="1401062"/>
    <lineage>
        <taxon>Bacteria</taxon>
        <taxon>Pseudomonadati</taxon>
        <taxon>Bacteroidota</taxon>
        <taxon>Bacteroidia</taxon>
        <taxon>Bacteroidales</taxon>
        <taxon>Prevotellaceae</taxon>
        <taxon>Hoylesella</taxon>
    </lineage>
</organism>
<dbReference type="EMBL" id="JRPQ01000277">
    <property type="protein sequence ID" value="KGI20824.1"/>
    <property type="molecule type" value="Genomic_DNA"/>
</dbReference>
<dbReference type="InterPro" id="IPR040255">
    <property type="entry name" value="Non-specific_endonuclease"/>
</dbReference>
<proteinExistence type="predicted"/>
<evidence type="ECO:0000313" key="5">
    <source>
        <dbReference type="EMBL" id="KGI20824.1"/>
    </source>
</evidence>
<keyword evidence="2" id="KW-0479">Metal-binding</keyword>
<dbReference type="AlphaFoldDB" id="A0A098YNE6"/>
<dbReference type="Proteomes" id="UP000029723">
    <property type="component" value="Unassembled WGS sequence"/>
</dbReference>
<dbReference type="GO" id="GO:0046872">
    <property type="term" value="F:metal ion binding"/>
    <property type="evidence" value="ECO:0007669"/>
    <property type="project" value="UniProtKB-KW"/>
</dbReference>
<dbReference type="SMART" id="SM00477">
    <property type="entry name" value="NUC"/>
    <property type="match status" value="1"/>
</dbReference>
<feature type="active site" description="Proton acceptor" evidence="1">
    <location>
        <position position="151"/>
    </location>
</feature>
<dbReference type="GO" id="GO:0016787">
    <property type="term" value="F:hydrolase activity"/>
    <property type="evidence" value="ECO:0007669"/>
    <property type="project" value="InterPro"/>
</dbReference>
<reference evidence="5 6" key="1">
    <citation type="submission" date="2014-07" db="EMBL/GenBank/DDBJ databases">
        <authorList>
            <person name="McCorrison J."/>
            <person name="Sanka R."/>
            <person name="Torralba M."/>
            <person name="Gillis M."/>
            <person name="Haft D.H."/>
            <person name="Methe B."/>
            <person name="Sutton G."/>
            <person name="Nelson K.E."/>
        </authorList>
    </citation>
    <scope>NUCLEOTIDE SEQUENCE [LARGE SCALE GENOMIC DNA]</scope>
    <source>
        <strain evidence="5 6">S9-PR14</strain>
    </source>
</reference>
<protein>
    <submittedName>
        <fullName evidence="5">Endonuclease</fullName>
    </submittedName>
</protein>
<dbReference type="SUPFAM" id="SSF54060">
    <property type="entry name" value="His-Me finger endonucleases"/>
    <property type="match status" value="1"/>
</dbReference>
<evidence type="ECO:0000256" key="1">
    <source>
        <dbReference type="PIRSR" id="PIRSR640255-1"/>
    </source>
</evidence>
<keyword evidence="5" id="KW-0540">Nuclease</keyword>
<feature type="domain" description="DNA/RNA non-specific endonuclease/pyrophosphatase/phosphodiesterase" evidence="4">
    <location>
        <begin position="84"/>
        <end position="287"/>
    </location>
</feature>
<dbReference type="InterPro" id="IPR044929">
    <property type="entry name" value="DNA/RNA_non-sp_Endonuclease_sf"/>
</dbReference>
<accession>A0A098YNE6</accession>
<sequence>MKQLHSLFFVACCSLLVIGCNSNHNSTDRETESNINANRLVGVSTIGNPTMPPEICRLEFPKIKGGTSMIIVHKAELNARTHEYGVNYSVEWDTQKKSQRWSCYQMYRSIAKPHTKRYRSKTNQYPQDSKLPEAFQFASDPYWRTGYDHGHICPSADRLGSADANYQTFFLTNMQPQVNGFNAYVWANMEKQLRIWDRDDFRDTLYVCKGGTIDKQNQILTITSKGLIVPKYFYMAILCKNKLGYKALGFWIEHEANDDNDLGKYVVSIQELERKTGIDFFCNLPDNIERRVESLPKEKIKLAWGLR</sequence>
<dbReference type="GO" id="GO:0003676">
    <property type="term" value="F:nucleic acid binding"/>
    <property type="evidence" value="ECO:0007669"/>
    <property type="project" value="InterPro"/>
</dbReference>